<feature type="compositionally biased region" description="Basic and acidic residues" evidence="1">
    <location>
        <begin position="329"/>
        <end position="343"/>
    </location>
</feature>
<evidence type="ECO:0000313" key="2">
    <source>
        <dbReference type="EMBL" id="KAJ8021745.1"/>
    </source>
</evidence>
<feature type="region of interest" description="Disordered" evidence="1">
    <location>
        <begin position="378"/>
        <end position="404"/>
    </location>
</feature>
<dbReference type="Proteomes" id="UP001152320">
    <property type="component" value="Chromosome 21"/>
</dbReference>
<keyword evidence="3" id="KW-1185">Reference proteome</keyword>
<feature type="region of interest" description="Disordered" evidence="1">
    <location>
        <begin position="192"/>
        <end position="238"/>
    </location>
</feature>
<accession>A0A9Q0YG03</accession>
<name>A0A9Q0YG03_HOLLE</name>
<dbReference type="OrthoDB" id="10052551at2759"/>
<gene>
    <name evidence="2" type="ORF">HOLleu_39034</name>
</gene>
<evidence type="ECO:0000313" key="3">
    <source>
        <dbReference type="Proteomes" id="UP001152320"/>
    </source>
</evidence>
<sequence>MALRTHDGSTMVKATLRKSSKHLTPVEKWLSLEQNSFRRRNRVHSLNHKETVQLSSRYHVFEQNRSRRMRDILRTKDQMKLTLIDIDHTRQRLRGICDFEKRLREGTNSPVFLKEHMKLQRKGEELTLLQNKLHGPNSMIIANQLKEELKAIAYRVEEDSNPGISKGVTGPYDVQLDETSLSKEMELPLIDDDVAGETGGSGGKTDVGGSHKDGNTSPSQDQVMYDGENSDEKDPVSGAQKFSEEFGDVTTSSQLDKHLHTLSRSDSFFPITSSISPKKDELPPLKFKNRQKHCHFVVHRSHRPKQSLYHPTHSALKRAKHAQKRVAELGEKTREDMRKDGVTRKRKETNSPSDSLKGIQQAETIARLQVAKKGISLPDIKTATEHRKQTPRAQTSDSTIQLPKLKVDRDLLSELKRQRYKHKHQSESFPKLP</sequence>
<proteinExistence type="predicted"/>
<comment type="caution">
    <text evidence="2">The sequence shown here is derived from an EMBL/GenBank/DDBJ whole genome shotgun (WGS) entry which is preliminary data.</text>
</comment>
<feature type="compositionally biased region" description="Polar residues" evidence="1">
    <location>
        <begin position="391"/>
        <end position="401"/>
    </location>
</feature>
<dbReference type="EMBL" id="JAIZAY010000021">
    <property type="protein sequence ID" value="KAJ8021745.1"/>
    <property type="molecule type" value="Genomic_DNA"/>
</dbReference>
<protein>
    <submittedName>
        <fullName evidence="2">Uncharacterized protein</fullName>
    </submittedName>
</protein>
<organism evidence="2 3">
    <name type="scientific">Holothuria leucospilota</name>
    <name type="common">Black long sea cucumber</name>
    <name type="synonym">Mertensiothuria leucospilota</name>
    <dbReference type="NCBI Taxonomy" id="206669"/>
    <lineage>
        <taxon>Eukaryota</taxon>
        <taxon>Metazoa</taxon>
        <taxon>Echinodermata</taxon>
        <taxon>Eleutherozoa</taxon>
        <taxon>Echinozoa</taxon>
        <taxon>Holothuroidea</taxon>
        <taxon>Aspidochirotacea</taxon>
        <taxon>Aspidochirotida</taxon>
        <taxon>Holothuriidae</taxon>
        <taxon>Holothuria</taxon>
    </lineage>
</organism>
<feature type="region of interest" description="Disordered" evidence="1">
    <location>
        <begin position="329"/>
        <end position="360"/>
    </location>
</feature>
<evidence type="ECO:0000256" key="1">
    <source>
        <dbReference type="SAM" id="MobiDB-lite"/>
    </source>
</evidence>
<dbReference type="AlphaFoldDB" id="A0A9Q0YG03"/>
<reference evidence="2" key="1">
    <citation type="submission" date="2021-10" db="EMBL/GenBank/DDBJ databases">
        <title>Tropical sea cucumber genome reveals ecological adaptation and Cuvierian tubules defense mechanism.</title>
        <authorList>
            <person name="Chen T."/>
        </authorList>
    </citation>
    <scope>NUCLEOTIDE SEQUENCE</scope>
    <source>
        <strain evidence="2">Nanhai2018</strain>
        <tissue evidence="2">Muscle</tissue>
    </source>
</reference>
<feature type="compositionally biased region" description="Gly residues" evidence="1">
    <location>
        <begin position="197"/>
        <end position="206"/>
    </location>
</feature>